<accession>A0A1R1Y5J1</accession>
<reference evidence="2" key="1">
    <citation type="submission" date="2017-01" db="EMBL/GenBank/DDBJ databases">
        <authorList>
            <person name="Wang Y."/>
            <person name="White M."/>
            <person name="Kvist S."/>
            <person name="Moncalvo J.-M."/>
        </authorList>
    </citation>
    <scope>NUCLEOTIDE SEQUENCE [LARGE SCALE GENOMIC DNA]</scope>
    <source>
        <strain evidence="2">ID-206-W2</strain>
    </source>
</reference>
<dbReference type="AlphaFoldDB" id="A0A1R1Y5J1"/>
<dbReference type="Proteomes" id="UP000187429">
    <property type="component" value="Unassembled WGS sequence"/>
</dbReference>
<name>A0A1R1Y5J1_9FUNG</name>
<evidence type="ECO:0000313" key="2">
    <source>
        <dbReference type="Proteomes" id="UP000187429"/>
    </source>
</evidence>
<evidence type="ECO:0000313" key="1">
    <source>
        <dbReference type="EMBL" id="OMJ22075.1"/>
    </source>
</evidence>
<dbReference type="EMBL" id="LSSM01002341">
    <property type="protein sequence ID" value="OMJ22075.1"/>
    <property type="molecule type" value="Genomic_DNA"/>
</dbReference>
<comment type="caution">
    <text evidence="1">The sequence shown here is derived from an EMBL/GenBank/DDBJ whole genome shotgun (WGS) entry which is preliminary data.</text>
</comment>
<protein>
    <submittedName>
        <fullName evidence="1">Uncharacterized protein</fullName>
    </submittedName>
</protein>
<proteinExistence type="predicted"/>
<organism evidence="1 2">
    <name type="scientific">Smittium culicis</name>
    <dbReference type="NCBI Taxonomy" id="133412"/>
    <lineage>
        <taxon>Eukaryota</taxon>
        <taxon>Fungi</taxon>
        <taxon>Fungi incertae sedis</taxon>
        <taxon>Zoopagomycota</taxon>
        <taxon>Kickxellomycotina</taxon>
        <taxon>Harpellomycetes</taxon>
        <taxon>Harpellales</taxon>
        <taxon>Legeriomycetaceae</taxon>
        <taxon>Smittium</taxon>
    </lineage>
</organism>
<sequence>MPSQMAICQFGVFLMLQIGFKVLATNIPFQAR</sequence>
<gene>
    <name evidence="1" type="ORF">AYI69_g5544</name>
</gene>
<keyword evidence="2" id="KW-1185">Reference proteome</keyword>
<feature type="non-terminal residue" evidence="1">
    <location>
        <position position="32"/>
    </location>
</feature>